<keyword evidence="1" id="KW-0812">Transmembrane</keyword>
<sequence>MKKSVLEIYALAVCFVTLVCFAASMGIALKNTVRLLKPDFTITSDTYFKHQSNSAYNDSFIHRWDPEKPASTPDPAVLTAEREASYARVLDTEKREGLQTLIDALIIILIDIGIFGFHWRLARRAQTSTQIS</sequence>
<dbReference type="RefSeq" id="WP_354599042.1">
    <property type="nucleotide sequence ID" value="NZ_JBEWZI010000001.1"/>
</dbReference>
<accession>A0ABV2TF75</accession>
<organism evidence="2 3">
    <name type="scientific">Uliginosibacterium flavum</name>
    <dbReference type="NCBI Taxonomy" id="1396831"/>
    <lineage>
        <taxon>Bacteria</taxon>
        <taxon>Pseudomonadati</taxon>
        <taxon>Pseudomonadota</taxon>
        <taxon>Betaproteobacteria</taxon>
        <taxon>Rhodocyclales</taxon>
        <taxon>Zoogloeaceae</taxon>
        <taxon>Uliginosibacterium</taxon>
    </lineage>
</organism>
<name>A0ABV2TF75_9RHOO</name>
<dbReference type="Proteomes" id="UP001549691">
    <property type="component" value="Unassembled WGS sequence"/>
</dbReference>
<feature type="transmembrane region" description="Helical" evidence="1">
    <location>
        <begin position="98"/>
        <end position="119"/>
    </location>
</feature>
<dbReference type="EMBL" id="JBEWZI010000001">
    <property type="protein sequence ID" value="MET7012577.1"/>
    <property type="molecule type" value="Genomic_DNA"/>
</dbReference>
<keyword evidence="1" id="KW-0472">Membrane</keyword>
<proteinExistence type="predicted"/>
<reference evidence="2 3" key="1">
    <citation type="submission" date="2024-07" db="EMBL/GenBank/DDBJ databases">
        <title>Uliginosibacterium flavum JJ3220;KACC:17644.</title>
        <authorList>
            <person name="Kim M.K."/>
        </authorList>
    </citation>
    <scope>NUCLEOTIDE SEQUENCE [LARGE SCALE GENOMIC DNA]</scope>
    <source>
        <strain evidence="2 3">KACC:17644</strain>
    </source>
</reference>
<keyword evidence="1" id="KW-1133">Transmembrane helix</keyword>
<evidence type="ECO:0000256" key="1">
    <source>
        <dbReference type="SAM" id="Phobius"/>
    </source>
</evidence>
<protein>
    <submittedName>
        <fullName evidence="2">Uncharacterized protein</fullName>
    </submittedName>
</protein>
<comment type="caution">
    <text evidence="2">The sequence shown here is derived from an EMBL/GenBank/DDBJ whole genome shotgun (WGS) entry which is preliminary data.</text>
</comment>
<evidence type="ECO:0000313" key="3">
    <source>
        <dbReference type="Proteomes" id="UP001549691"/>
    </source>
</evidence>
<keyword evidence="3" id="KW-1185">Reference proteome</keyword>
<evidence type="ECO:0000313" key="2">
    <source>
        <dbReference type="EMBL" id="MET7012577.1"/>
    </source>
</evidence>
<gene>
    <name evidence="2" type="ORF">ABXR19_00120</name>
</gene>